<proteinExistence type="predicted"/>
<organism evidence="2 3">
    <name type="scientific">Cymbomonas tetramitiformis</name>
    <dbReference type="NCBI Taxonomy" id="36881"/>
    <lineage>
        <taxon>Eukaryota</taxon>
        <taxon>Viridiplantae</taxon>
        <taxon>Chlorophyta</taxon>
        <taxon>Pyramimonadophyceae</taxon>
        <taxon>Pyramimonadales</taxon>
        <taxon>Pyramimonadaceae</taxon>
        <taxon>Cymbomonas</taxon>
    </lineage>
</organism>
<reference evidence="2 3" key="1">
    <citation type="journal article" date="2015" name="Genome Biol. Evol.">
        <title>Comparative Genomics of a Bacterivorous Green Alga Reveals Evolutionary Causalities and Consequences of Phago-Mixotrophic Mode of Nutrition.</title>
        <authorList>
            <person name="Burns J.A."/>
            <person name="Paasch A."/>
            <person name="Narechania A."/>
            <person name="Kim E."/>
        </authorList>
    </citation>
    <scope>NUCLEOTIDE SEQUENCE [LARGE SCALE GENOMIC DNA]</scope>
    <source>
        <strain evidence="2 3">PLY_AMNH</strain>
    </source>
</reference>
<keyword evidence="3" id="KW-1185">Reference proteome</keyword>
<name>A0AAE0FHX2_9CHLO</name>
<dbReference type="EMBL" id="LGRX02018479">
    <property type="protein sequence ID" value="KAK3259755.1"/>
    <property type="molecule type" value="Genomic_DNA"/>
</dbReference>
<dbReference type="Proteomes" id="UP001190700">
    <property type="component" value="Unassembled WGS sequence"/>
</dbReference>
<sequence length="209" mass="21552">MQVVHGFATTLLDDSESDENDTSETSYIVRRSVVPHHGVCHGGTLPPPLRTALIPVCIAALFCFCATAAPLTGQALGGVPMDTPVGGANSVVTAAAVDSALPPATSSIEGRDLGVLSPDAIPPRRQGRDRARQGIWCPIYLPAASASGGCTSVAGLLSGATTDEEDEASIDDLDIDNSSISSTHDVTAAQQLAFGYNNASCWHRCTTTC</sequence>
<gene>
    <name evidence="2" type="ORF">CYMTET_31261</name>
</gene>
<evidence type="ECO:0000313" key="2">
    <source>
        <dbReference type="EMBL" id="KAK3259755.1"/>
    </source>
</evidence>
<comment type="caution">
    <text evidence="2">The sequence shown here is derived from an EMBL/GenBank/DDBJ whole genome shotgun (WGS) entry which is preliminary data.</text>
</comment>
<accession>A0AAE0FHX2</accession>
<evidence type="ECO:0000256" key="1">
    <source>
        <dbReference type="SAM" id="MobiDB-lite"/>
    </source>
</evidence>
<evidence type="ECO:0000313" key="3">
    <source>
        <dbReference type="Proteomes" id="UP001190700"/>
    </source>
</evidence>
<feature type="region of interest" description="Disordered" evidence="1">
    <location>
        <begin position="108"/>
        <end position="127"/>
    </location>
</feature>
<dbReference type="AlphaFoldDB" id="A0AAE0FHX2"/>
<protein>
    <submittedName>
        <fullName evidence="2">Uncharacterized protein</fullName>
    </submittedName>
</protein>